<feature type="chain" id="PRO_5030685302" description="Alpha/beta hydrolase" evidence="1">
    <location>
        <begin position="26"/>
        <end position="325"/>
    </location>
</feature>
<dbReference type="EMBL" id="JACHLK010000001">
    <property type="protein sequence ID" value="MBB6557733.1"/>
    <property type="molecule type" value="Genomic_DNA"/>
</dbReference>
<evidence type="ECO:0000256" key="1">
    <source>
        <dbReference type="SAM" id="SignalP"/>
    </source>
</evidence>
<keyword evidence="1" id="KW-0732">Signal</keyword>
<keyword evidence="3" id="KW-1185">Reference proteome</keyword>
<evidence type="ECO:0000313" key="3">
    <source>
        <dbReference type="Proteomes" id="UP000575083"/>
    </source>
</evidence>
<dbReference type="AlphaFoldDB" id="A0A7X0P9D8"/>
<reference evidence="2 3" key="1">
    <citation type="submission" date="2020-08" db="EMBL/GenBank/DDBJ databases">
        <title>Functional genomics of gut bacteria from endangered species of beetles.</title>
        <authorList>
            <person name="Carlos-Shanley C."/>
        </authorList>
    </citation>
    <scope>NUCLEOTIDE SEQUENCE [LARGE SCALE GENOMIC DNA]</scope>
    <source>
        <strain evidence="2 3">S00198</strain>
    </source>
</reference>
<evidence type="ECO:0008006" key="4">
    <source>
        <dbReference type="Google" id="ProtNLM"/>
    </source>
</evidence>
<protein>
    <recommendedName>
        <fullName evidence="4">Alpha/beta hydrolase</fullName>
    </recommendedName>
</protein>
<sequence>MACALPTRALKASLVLAFFVGGCAAAPGPESPAATAFAAYPLPGADGASVRALQRPARTAPLRYRVIVVPGSGCAGMGPLADRYFAGLLHAEVLVLHKPGVDPQARTAAGACPAEFVQADRLSAWREHARAALQADARQRQAQGLPAMPQVLVGISEGAELLPALAPEVPGLAGLVLLSSSGLDPQEAGALQARRLGVATDWEALGRLQADSRLPDSATAQGRSLGYWRDLWHWPLARPLREGPWPVLQVWGGADALVPPAAFAQGARLAQGRAAPWCTREIPGADHGLQSPGRDGVQQLWAWLEQWGRAPQQGLCSPLLRQGTV</sequence>
<gene>
    <name evidence="2" type="ORF">HNP48_000397</name>
</gene>
<dbReference type="Proteomes" id="UP000575083">
    <property type="component" value="Unassembled WGS sequence"/>
</dbReference>
<name>A0A7X0P9D8_9BURK</name>
<proteinExistence type="predicted"/>
<organism evidence="2 3">
    <name type="scientific">Acidovorax soli</name>
    <dbReference type="NCBI Taxonomy" id="592050"/>
    <lineage>
        <taxon>Bacteria</taxon>
        <taxon>Pseudomonadati</taxon>
        <taxon>Pseudomonadota</taxon>
        <taxon>Betaproteobacteria</taxon>
        <taxon>Burkholderiales</taxon>
        <taxon>Comamonadaceae</taxon>
        <taxon>Acidovorax</taxon>
    </lineage>
</organism>
<dbReference type="SUPFAM" id="SSF53474">
    <property type="entry name" value="alpha/beta-Hydrolases"/>
    <property type="match status" value="1"/>
</dbReference>
<comment type="caution">
    <text evidence="2">The sequence shown here is derived from an EMBL/GenBank/DDBJ whole genome shotgun (WGS) entry which is preliminary data.</text>
</comment>
<feature type="signal peptide" evidence="1">
    <location>
        <begin position="1"/>
        <end position="25"/>
    </location>
</feature>
<evidence type="ECO:0000313" key="2">
    <source>
        <dbReference type="EMBL" id="MBB6557733.1"/>
    </source>
</evidence>
<dbReference type="RefSeq" id="WP_184855167.1">
    <property type="nucleotide sequence ID" value="NZ_JACHLK010000001.1"/>
</dbReference>
<dbReference type="Gene3D" id="3.40.50.1820">
    <property type="entry name" value="alpha/beta hydrolase"/>
    <property type="match status" value="1"/>
</dbReference>
<accession>A0A7X0P9D8</accession>
<dbReference type="InterPro" id="IPR029058">
    <property type="entry name" value="AB_hydrolase_fold"/>
</dbReference>